<dbReference type="InterPro" id="IPR006860">
    <property type="entry name" value="FecR"/>
</dbReference>
<dbReference type="Pfam" id="PF16344">
    <property type="entry name" value="FecR_C"/>
    <property type="match status" value="1"/>
</dbReference>
<reference evidence="5 6" key="1">
    <citation type="submission" date="2019-05" db="EMBL/GenBank/DDBJ databases">
        <title>Panacibacter sp. strain 17mud1-8 Genome sequencing and assembly.</title>
        <authorList>
            <person name="Chhetri G."/>
        </authorList>
    </citation>
    <scope>NUCLEOTIDE SEQUENCE [LARGE SCALE GENOMIC DNA]</scope>
    <source>
        <strain evidence="5 6">17mud1-8</strain>
    </source>
</reference>
<dbReference type="InterPro" id="IPR012373">
    <property type="entry name" value="Ferrdict_sens_TM"/>
</dbReference>
<dbReference type="Gene3D" id="3.55.50.30">
    <property type="match status" value="1"/>
</dbReference>
<name>A0A4U3KVQ2_9BACT</name>
<evidence type="ECO:0000313" key="6">
    <source>
        <dbReference type="Proteomes" id="UP000305848"/>
    </source>
</evidence>
<feature type="domain" description="FecR protein" evidence="3">
    <location>
        <begin position="158"/>
        <end position="237"/>
    </location>
</feature>
<evidence type="ECO:0000313" key="5">
    <source>
        <dbReference type="EMBL" id="TKK65116.1"/>
    </source>
</evidence>
<comment type="caution">
    <text evidence="5">The sequence shown here is derived from an EMBL/GenBank/DDBJ whole genome shotgun (WGS) entry which is preliminary data.</text>
</comment>
<dbReference type="AlphaFoldDB" id="A0A4U3KVQ2"/>
<feature type="coiled-coil region" evidence="1">
    <location>
        <begin position="42"/>
        <end position="69"/>
    </location>
</feature>
<dbReference type="InterPro" id="IPR032508">
    <property type="entry name" value="FecR_C"/>
</dbReference>
<dbReference type="PIRSF" id="PIRSF018266">
    <property type="entry name" value="FecR"/>
    <property type="match status" value="1"/>
</dbReference>
<dbReference type="PANTHER" id="PTHR30273">
    <property type="entry name" value="PERIPLASMIC SIGNAL SENSOR AND SIGMA FACTOR ACTIVATOR FECR-RELATED"/>
    <property type="match status" value="1"/>
</dbReference>
<evidence type="ECO:0000256" key="1">
    <source>
        <dbReference type="SAM" id="Coils"/>
    </source>
</evidence>
<feature type="domain" description="Protein FecR C-terminal" evidence="4">
    <location>
        <begin position="290"/>
        <end position="352"/>
    </location>
</feature>
<keyword evidence="2" id="KW-1133">Transmembrane helix</keyword>
<organism evidence="5 6">
    <name type="scientific">Ilyomonas limi</name>
    <dbReference type="NCBI Taxonomy" id="2575867"/>
    <lineage>
        <taxon>Bacteria</taxon>
        <taxon>Pseudomonadati</taxon>
        <taxon>Bacteroidota</taxon>
        <taxon>Chitinophagia</taxon>
        <taxon>Chitinophagales</taxon>
        <taxon>Chitinophagaceae</taxon>
        <taxon>Ilyomonas</taxon>
    </lineage>
</organism>
<accession>A0A4U3KVQ2</accession>
<keyword evidence="1" id="KW-0175">Coiled coil</keyword>
<dbReference type="PANTHER" id="PTHR30273:SF2">
    <property type="entry name" value="PROTEIN FECR"/>
    <property type="match status" value="1"/>
</dbReference>
<evidence type="ECO:0000256" key="2">
    <source>
        <dbReference type="SAM" id="Phobius"/>
    </source>
</evidence>
<dbReference type="Proteomes" id="UP000305848">
    <property type="component" value="Unassembled WGS sequence"/>
</dbReference>
<dbReference type="GO" id="GO:0016989">
    <property type="term" value="F:sigma factor antagonist activity"/>
    <property type="evidence" value="ECO:0007669"/>
    <property type="project" value="TreeGrafter"/>
</dbReference>
<proteinExistence type="predicted"/>
<evidence type="ECO:0000259" key="4">
    <source>
        <dbReference type="Pfam" id="PF16344"/>
    </source>
</evidence>
<dbReference type="EMBL" id="SZQL01000024">
    <property type="protein sequence ID" value="TKK65116.1"/>
    <property type="molecule type" value="Genomic_DNA"/>
</dbReference>
<gene>
    <name evidence="5" type="ORF">FC093_20840</name>
</gene>
<evidence type="ECO:0000259" key="3">
    <source>
        <dbReference type="Pfam" id="PF04773"/>
    </source>
</evidence>
<dbReference type="Gene3D" id="2.60.120.1440">
    <property type="match status" value="1"/>
</dbReference>
<protein>
    <submittedName>
        <fullName evidence="5">DUF4974 domain-containing protein</fullName>
    </submittedName>
</protein>
<keyword evidence="6" id="KW-1185">Reference proteome</keyword>
<sequence length="363" mass="40585">MEDRAEKINALLLDNRFVDWVLNPQSPYAQYWLQWIGAGTENAALAEEAKQFLLEVRTAENNREKAVDEGSAEQIWAHIQQAIGQEELVEVKNMPRRRSIYWMMAAAVFAGLVLFAGLIVFKQRVQQPVATTATIKESSPAAEVVRYNGGKNNELFFLPDGSKITLAKGARISYNRLMNGSKRQVQLTGEAFFEVAKNPEKPFYIYTPNMVVKVLGTSFRITASGNKETVAVKTGKVSVYLKDQDLEQSAPKILLPQQTCTYSASKKELETTTYTSLSKIELETDNISGYNFEDAPLDTVFKTLEMMYAIPVHYNAETFKNCYITISLGSESLEEKLEVITKTIGASFSISDYGIDIQGKGCN</sequence>
<dbReference type="Pfam" id="PF04773">
    <property type="entry name" value="FecR"/>
    <property type="match status" value="1"/>
</dbReference>
<dbReference type="OrthoDB" id="645173at2"/>
<keyword evidence="2" id="KW-0472">Membrane</keyword>
<keyword evidence="2" id="KW-0812">Transmembrane</keyword>
<dbReference type="RefSeq" id="WP_137263753.1">
    <property type="nucleotide sequence ID" value="NZ_SZQL01000024.1"/>
</dbReference>
<feature type="transmembrane region" description="Helical" evidence="2">
    <location>
        <begin position="100"/>
        <end position="121"/>
    </location>
</feature>